<evidence type="ECO:0000313" key="1">
    <source>
        <dbReference type="EMBL" id="CAG8775073.1"/>
    </source>
</evidence>
<reference evidence="1" key="1">
    <citation type="submission" date="2021-06" db="EMBL/GenBank/DDBJ databases">
        <authorList>
            <person name="Kallberg Y."/>
            <person name="Tangrot J."/>
            <person name="Rosling A."/>
        </authorList>
    </citation>
    <scope>NUCLEOTIDE SEQUENCE</scope>
    <source>
        <strain evidence="1">FL966</strain>
    </source>
</reference>
<organism evidence="1 2">
    <name type="scientific">Cetraspora pellucida</name>
    <dbReference type="NCBI Taxonomy" id="1433469"/>
    <lineage>
        <taxon>Eukaryota</taxon>
        <taxon>Fungi</taxon>
        <taxon>Fungi incertae sedis</taxon>
        <taxon>Mucoromycota</taxon>
        <taxon>Glomeromycotina</taxon>
        <taxon>Glomeromycetes</taxon>
        <taxon>Diversisporales</taxon>
        <taxon>Gigasporaceae</taxon>
        <taxon>Cetraspora</taxon>
    </lineage>
</organism>
<comment type="caution">
    <text evidence="1">The sequence shown here is derived from an EMBL/GenBank/DDBJ whole genome shotgun (WGS) entry which is preliminary data.</text>
</comment>
<evidence type="ECO:0000313" key="2">
    <source>
        <dbReference type="Proteomes" id="UP000789759"/>
    </source>
</evidence>
<dbReference type="EMBL" id="CAJVQA010022705">
    <property type="protein sequence ID" value="CAG8775073.1"/>
    <property type="molecule type" value="Genomic_DNA"/>
</dbReference>
<accession>A0A9N9P176</accession>
<gene>
    <name evidence="1" type="ORF">CPELLU_LOCUS16075</name>
</gene>
<feature type="non-terminal residue" evidence="1">
    <location>
        <position position="1"/>
    </location>
</feature>
<sequence>HGDCEVKMTLFVAIDSIKRDSDTQAVFEKNEFYSVRISLVGIIHEVPKEVSNNDNAVFDILVTNYTMQELLVFVVNQMKLINNNFFAYMTDINNINITKAKASDYSSSHSSLDELCSSKCLKTDYNDEYRNLSYIEEKDFIEVKQVDYEIQLEADNVVRSSTEKKN</sequence>
<proteinExistence type="predicted"/>
<dbReference type="AlphaFoldDB" id="A0A9N9P176"/>
<dbReference type="Proteomes" id="UP000789759">
    <property type="component" value="Unassembled WGS sequence"/>
</dbReference>
<name>A0A9N9P176_9GLOM</name>
<protein>
    <submittedName>
        <fullName evidence="1">24510_t:CDS:1</fullName>
    </submittedName>
</protein>
<keyword evidence="2" id="KW-1185">Reference proteome</keyword>